<dbReference type="InterPro" id="IPR007138">
    <property type="entry name" value="ABM_dom"/>
</dbReference>
<keyword evidence="1" id="KW-0812">Transmembrane</keyword>
<dbReference type="InterPro" id="IPR038762">
    <property type="entry name" value="ABM_predict"/>
</dbReference>
<feature type="transmembrane region" description="Helical" evidence="1">
    <location>
        <begin position="219"/>
        <end position="238"/>
    </location>
</feature>
<dbReference type="RefSeq" id="WP_378415369.1">
    <property type="nucleotide sequence ID" value="NZ_JBHSFO010000003.1"/>
</dbReference>
<reference evidence="4" key="1">
    <citation type="journal article" date="2019" name="Int. J. Syst. Evol. Microbiol.">
        <title>The Global Catalogue of Microorganisms (GCM) 10K type strain sequencing project: providing services to taxonomists for standard genome sequencing and annotation.</title>
        <authorList>
            <consortium name="The Broad Institute Genomics Platform"/>
            <consortium name="The Broad Institute Genome Sequencing Center for Infectious Disease"/>
            <person name="Wu L."/>
            <person name="Ma J."/>
        </authorList>
    </citation>
    <scope>NUCLEOTIDE SEQUENCE [LARGE SCALE GENOMIC DNA]</scope>
    <source>
        <strain evidence="4">CCUG 54520</strain>
    </source>
</reference>
<dbReference type="Gene3D" id="3.30.70.100">
    <property type="match status" value="2"/>
</dbReference>
<dbReference type="EMBL" id="JBHSFO010000003">
    <property type="protein sequence ID" value="MFC4603400.1"/>
    <property type="molecule type" value="Genomic_DNA"/>
</dbReference>
<feature type="transmembrane region" description="Helical" evidence="1">
    <location>
        <begin position="290"/>
        <end position="316"/>
    </location>
</feature>
<proteinExistence type="predicted"/>
<protein>
    <submittedName>
        <fullName evidence="3">Antibiotic biosynthesis monooxygenase</fullName>
    </submittedName>
</protein>
<feature type="domain" description="ABM" evidence="2">
    <location>
        <begin position="5"/>
        <end position="97"/>
    </location>
</feature>
<feature type="transmembrane region" description="Helical" evidence="1">
    <location>
        <begin position="244"/>
        <end position="269"/>
    </location>
</feature>
<dbReference type="SUPFAM" id="SSF54909">
    <property type="entry name" value="Dimeric alpha+beta barrel"/>
    <property type="match status" value="2"/>
</dbReference>
<gene>
    <name evidence="3" type="ORF">ACFO6S_06860</name>
</gene>
<dbReference type="PROSITE" id="PS51725">
    <property type="entry name" value="ABM"/>
    <property type="match status" value="1"/>
</dbReference>
<keyword evidence="3" id="KW-0560">Oxidoreductase</keyword>
<keyword evidence="1" id="KW-0472">Membrane</keyword>
<evidence type="ECO:0000313" key="3">
    <source>
        <dbReference type="EMBL" id="MFC4603400.1"/>
    </source>
</evidence>
<organism evidence="3 4">
    <name type="scientific">Rhodococcus kronopolitis</name>
    <dbReference type="NCBI Taxonomy" id="1460226"/>
    <lineage>
        <taxon>Bacteria</taxon>
        <taxon>Bacillati</taxon>
        <taxon>Actinomycetota</taxon>
        <taxon>Actinomycetes</taxon>
        <taxon>Mycobacteriales</taxon>
        <taxon>Nocardiaceae</taxon>
        <taxon>Rhodococcus</taxon>
    </lineage>
</organism>
<accession>A0ABV9FQV5</accession>
<sequence length="317" mass="34585">MATCATVVVTQRVRVGRRAEFRRWQDQVDAAAAGFAGFLGAEVTAPADTEPESDAQWSVVYRFDDTDHLRGWLGSATRRALLARGADLLAAPPTQHVLAAAPDDDVATVVVTHPYLPGAEAEFLAWQRRVVEAEAKFPGFRGSRLHRPVPGIQDSWTTVVSFDTAAHLDGWLGSPDRAALLAERRDRRDFEVQRIVDPYGSWFPAAGPGAVATASWKTALSVLVGLYPTVVVLTVALTELWPDAALWFTLLVGNVASVALLTWVVMPVVTRALGFWLEPADHRDRRRDTLGLVVSLAFLAAAAVVFWLVTTVLWTLP</sequence>
<keyword evidence="3" id="KW-0503">Monooxygenase</keyword>
<keyword evidence="4" id="KW-1185">Reference proteome</keyword>
<dbReference type="Proteomes" id="UP001595914">
    <property type="component" value="Unassembled WGS sequence"/>
</dbReference>
<evidence type="ECO:0000256" key="1">
    <source>
        <dbReference type="SAM" id="Phobius"/>
    </source>
</evidence>
<comment type="caution">
    <text evidence="3">The sequence shown here is derived from an EMBL/GenBank/DDBJ whole genome shotgun (WGS) entry which is preliminary data.</text>
</comment>
<keyword evidence="1" id="KW-1133">Transmembrane helix</keyword>
<dbReference type="PANTHER" id="PTHR40057:SF1">
    <property type="entry name" value="SLR1162 PROTEIN"/>
    <property type="match status" value="1"/>
</dbReference>
<evidence type="ECO:0000313" key="4">
    <source>
        <dbReference type="Proteomes" id="UP001595914"/>
    </source>
</evidence>
<evidence type="ECO:0000259" key="2">
    <source>
        <dbReference type="PROSITE" id="PS51725"/>
    </source>
</evidence>
<dbReference type="InterPro" id="IPR011008">
    <property type="entry name" value="Dimeric_a/b-barrel"/>
</dbReference>
<dbReference type="GO" id="GO:0004497">
    <property type="term" value="F:monooxygenase activity"/>
    <property type="evidence" value="ECO:0007669"/>
    <property type="project" value="UniProtKB-KW"/>
</dbReference>
<dbReference type="PANTHER" id="PTHR40057">
    <property type="entry name" value="SLR1162 PROTEIN"/>
    <property type="match status" value="1"/>
</dbReference>
<name>A0ABV9FQV5_9NOCA</name>
<dbReference type="Pfam" id="PF03992">
    <property type="entry name" value="ABM"/>
    <property type="match status" value="1"/>
</dbReference>